<keyword evidence="4" id="KW-1185">Reference proteome</keyword>
<dbReference type="Pfam" id="PF14224">
    <property type="entry name" value="DUF4331"/>
    <property type="match status" value="1"/>
</dbReference>
<keyword evidence="2" id="KW-0732">Signal</keyword>
<accession>A0ABP7RQJ9</accession>
<organism evidence="3 4">
    <name type="scientific">Streptomyces plumbiresistens</name>
    <dbReference type="NCBI Taxonomy" id="511811"/>
    <lineage>
        <taxon>Bacteria</taxon>
        <taxon>Bacillati</taxon>
        <taxon>Actinomycetota</taxon>
        <taxon>Actinomycetes</taxon>
        <taxon>Kitasatosporales</taxon>
        <taxon>Streptomycetaceae</taxon>
        <taxon>Streptomyces</taxon>
    </lineage>
</organism>
<keyword evidence="1" id="KW-0812">Transmembrane</keyword>
<gene>
    <name evidence="3" type="ORF">GCM10022232_43840</name>
</gene>
<evidence type="ECO:0000256" key="2">
    <source>
        <dbReference type="SAM" id="SignalP"/>
    </source>
</evidence>
<evidence type="ECO:0000313" key="3">
    <source>
        <dbReference type="EMBL" id="GAA4000882.1"/>
    </source>
</evidence>
<sequence length="510" mass="54731">MTPISRSGSGRKHLATLVCGALAAGGLAAAGVTALEPGAAAASSHREAPLISGQPQYDNTDVYAFVSPDKPDTTTIVANWIPFEEPAGGPNFFPFAEDAQYDLHIDNNGDAQGELLYRFTFKTHVKNDKSFLYNTGPVESLDDPDLNVTQTYDIELLKLKKQKLVSKTKVADDVPVAPSNVGKASMPDYAKLRDQAVHELPGGSTTFAGQADDPFFLDLRVFDLLYGGNLTEVGNDTLKGYNVNSIALQVPTHMITESAEQPIVGIWSTTQRKNAQGYYSQVSRLGMPLVNEVVNPIKDKDKFNASAPWDDAQFLENVTNPELPKLIEAIYKIDAPDEPRNDLVDVFLKGVKGLNQPPHVRASEQLRLNTSIQPVADPKRLGALDGDNAGFPNGRRLTDDVIDASLQVVEGELLGAKNDLGDAVDKNDKDFEKAFPYVALPTEGSRGPLAKGTTDGNDVRSQIGDALQPAGAGGTDDTTLIAASAGAGAAGILLIGTGLMWWRRMRGRAY</sequence>
<dbReference type="EMBL" id="BAAAZX010000012">
    <property type="protein sequence ID" value="GAA4000882.1"/>
    <property type="molecule type" value="Genomic_DNA"/>
</dbReference>
<keyword evidence="1" id="KW-0472">Membrane</keyword>
<feature type="transmembrane region" description="Helical" evidence="1">
    <location>
        <begin position="480"/>
        <end position="502"/>
    </location>
</feature>
<evidence type="ECO:0000256" key="1">
    <source>
        <dbReference type="SAM" id="Phobius"/>
    </source>
</evidence>
<feature type="signal peptide" evidence="2">
    <location>
        <begin position="1"/>
        <end position="23"/>
    </location>
</feature>
<reference evidence="4" key="1">
    <citation type="journal article" date="2019" name="Int. J. Syst. Evol. Microbiol.">
        <title>The Global Catalogue of Microorganisms (GCM) 10K type strain sequencing project: providing services to taxonomists for standard genome sequencing and annotation.</title>
        <authorList>
            <consortium name="The Broad Institute Genomics Platform"/>
            <consortium name="The Broad Institute Genome Sequencing Center for Infectious Disease"/>
            <person name="Wu L."/>
            <person name="Ma J."/>
        </authorList>
    </citation>
    <scope>NUCLEOTIDE SEQUENCE [LARGE SCALE GENOMIC DNA]</scope>
    <source>
        <strain evidence="4">JCM 16924</strain>
    </source>
</reference>
<keyword evidence="1" id="KW-1133">Transmembrane helix</keyword>
<dbReference type="RefSeq" id="WP_345565499.1">
    <property type="nucleotide sequence ID" value="NZ_BAAAZX010000012.1"/>
</dbReference>
<feature type="chain" id="PRO_5046377439" evidence="2">
    <location>
        <begin position="24"/>
        <end position="510"/>
    </location>
</feature>
<protein>
    <submittedName>
        <fullName evidence="3">DUF4331 domain-containing protein</fullName>
    </submittedName>
</protein>
<name>A0ABP7RQJ9_9ACTN</name>
<proteinExistence type="predicted"/>
<dbReference type="InterPro" id="IPR025566">
    <property type="entry name" value="DUF4331"/>
</dbReference>
<dbReference type="Proteomes" id="UP001500456">
    <property type="component" value="Unassembled WGS sequence"/>
</dbReference>
<evidence type="ECO:0000313" key="4">
    <source>
        <dbReference type="Proteomes" id="UP001500456"/>
    </source>
</evidence>
<comment type="caution">
    <text evidence="3">The sequence shown here is derived from an EMBL/GenBank/DDBJ whole genome shotgun (WGS) entry which is preliminary data.</text>
</comment>